<keyword evidence="6" id="KW-0851">Voltage-gated channel</keyword>
<keyword evidence="8 13" id="KW-1133">Transmembrane helix</keyword>
<keyword evidence="10 13" id="KW-0472">Membrane</keyword>
<dbReference type="InterPro" id="IPR003968">
    <property type="entry name" value="K_chnl_volt-dep_Kv"/>
</dbReference>
<evidence type="ECO:0000256" key="9">
    <source>
        <dbReference type="ARBA" id="ARBA00023065"/>
    </source>
</evidence>
<dbReference type="RefSeq" id="XP_028515066.1">
    <property type="nucleotide sequence ID" value="XM_028659265.1"/>
</dbReference>
<accession>A0A913YLA9</accession>
<dbReference type="SUPFAM" id="SSF81324">
    <property type="entry name" value="Voltage-gated potassium channels"/>
    <property type="match status" value="1"/>
</dbReference>
<evidence type="ECO:0000256" key="6">
    <source>
        <dbReference type="ARBA" id="ARBA00022882"/>
    </source>
</evidence>
<feature type="compositionally biased region" description="Polar residues" evidence="12">
    <location>
        <begin position="513"/>
        <end position="525"/>
    </location>
</feature>
<comment type="subcellular location">
    <subcellularLocation>
        <location evidence="1">Membrane</location>
        <topology evidence="1">Multi-pass membrane protein</topology>
    </subcellularLocation>
</comment>
<dbReference type="InterPro" id="IPR003974">
    <property type="entry name" value="K_chnl_volt-dep_Kv3"/>
</dbReference>
<feature type="transmembrane region" description="Helical" evidence="13">
    <location>
        <begin position="216"/>
        <end position="235"/>
    </location>
</feature>
<dbReference type="Gene3D" id="1.20.120.350">
    <property type="entry name" value="Voltage-gated potassium channels. Chain C"/>
    <property type="match status" value="1"/>
</dbReference>
<dbReference type="EnsemblMetazoa" id="XM_021045506.2">
    <property type="protein sequence ID" value="XP_020901165.1"/>
    <property type="gene ID" value="LOC110239762"/>
</dbReference>
<dbReference type="RefSeq" id="XP_020901160.1">
    <property type="nucleotide sequence ID" value="XM_021045501.2"/>
</dbReference>
<reference evidence="15" key="1">
    <citation type="submission" date="2022-11" db="UniProtKB">
        <authorList>
            <consortium name="EnsemblMetazoa"/>
        </authorList>
    </citation>
    <scope>IDENTIFICATION</scope>
</reference>
<feature type="transmembrane region" description="Helical" evidence="13">
    <location>
        <begin position="368"/>
        <end position="388"/>
    </location>
</feature>
<keyword evidence="3" id="KW-0633">Potassium transport</keyword>
<dbReference type="EnsemblMetazoa" id="XM_028659265.1">
    <property type="protein sequence ID" value="XP_028515066.1"/>
    <property type="gene ID" value="LOC110239762"/>
</dbReference>
<feature type="compositionally biased region" description="Basic and acidic residues" evidence="12">
    <location>
        <begin position="432"/>
        <end position="443"/>
    </location>
</feature>
<keyword evidence="2" id="KW-0813">Transport</keyword>
<evidence type="ECO:0000256" key="4">
    <source>
        <dbReference type="ARBA" id="ARBA00022692"/>
    </source>
</evidence>
<dbReference type="OrthoDB" id="2414723at2759"/>
<dbReference type="SUPFAM" id="SSF54695">
    <property type="entry name" value="POZ domain"/>
    <property type="match status" value="1"/>
</dbReference>
<dbReference type="InterPro" id="IPR011333">
    <property type="entry name" value="SKP1/BTB/POZ_sf"/>
</dbReference>
<evidence type="ECO:0000256" key="13">
    <source>
        <dbReference type="SAM" id="Phobius"/>
    </source>
</evidence>
<feature type="compositionally biased region" description="Basic and acidic residues" evidence="12">
    <location>
        <begin position="549"/>
        <end position="570"/>
    </location>
</feature>
<protein>
    <recommendedName>
        <fullName evidence="14">BTB domain-containing protein</fullName>
    </recommendedName>
</protein>
<dbReference type="PANTHER" id="PTHR11537:SF252">
    <property type="entry name" value="POTASSIUM VOLTAGE-GATED CHANNEL PROTEIN SHAW"/>
    <property type="match status" value="1"/>
</dbReference>
<evidence type="ECO:0000256" key="2">
    <source>
        <dbReference type="ARBA" id="ARBA00022448"/>
    </source>
</evidence>
<dbReference type="GO" id="GO:0051260">
    <property type="term" value="P:protein homooligomerization"/>
    <property type="evidence" value="ECO:0007669"/>
    <property type="project" value="InterPro"/>
</dbReference>
<keyword evidence="5" id="KW-0631">Potassium channel</keyword>
<dbReference type="GO" id="GO:0005251">
    <property type="term" value="F:delayed rectifier potassium channel activity"/>
    <property type="evidence" value="ECO:0007669"/>
    <property type="project" value="TreeGrafter"/>
</dbReference>
<dbReference type="RefSeq" id="XP_020901162.1">
    <property type="nucleotide sequence ID" value="XM_021045503.2"/>
</dbReference>
<evidence type="ECO:0000256" key="10">
    <source>
        <dbReference type="ARBA" id="ARBA00023136"/>
    </source>
</evidence>
<dbReference type="AlphaFoldDB" id="A0A913YLA9"/>
<keyword evidence="7" id="KW-0630">Potassium</keyword>
<name>A0A913YLA9_EXADI</name>
<dbReference type="RefSeq" id="XP_020901163.1">
    <property type="nucleotide sequence ID" value="XM_021045504.1"/>
</dbReference>
<feature type="region of interest" description="Disordered" evidence="12">
    <location>
        <begin position="505"/>
        <end position="529"/>
    </location>
</feature>
<dbReference type="PRINTS" id="PR01498">
    <property type="entry name" value="SHAWCHANNEL"/>
</dbReference>
<feature type="transmembrane region" description="Helical" evidence="13">
    <location>
        <begin position="180"/>
        <end position="204"/>
    </location>
</feature>
<dbReference type="InterPro" id="IPR028325">
    <property type="entry name" value="VG_K_chnl"/>
</dbReference>
<dbReference type="EnsemblMetazoa" id="XM_021045501.2">
    <property type="protein sequence ID" value="XP_020901160.1"/>
    <property type="gene ID" value="LOC110239762"/>
</dbReference>
<evidence type="ECO:0000256" key="5">
    <source>
        <dbReference type="ARBA" id="ARBA00022826"/>
    </source>
</evidence>
<evidence type="ECO:0000256" key="12">
    <source>
        <dbReference type="SAM" id="MobiDB-lite"/>
    </source>
</evidence>
<dbReference type="EnsemblMetazoa" id="XM_021045503.2">
    <property type="protein sequence ID" value="XP_020901162.1"/>
    <property type="gene ID" value="LOC110239762"/>
</dbReference>
<dbReference type="FunFam" id="3.30.710.10:FF:000002">
    <property type="entry name" value="Potassium voltage-gated channel subfamily C member 2"/>
    <property type="match status" value="1"/>
</dbReference>
<dbReference type="InterPro" id="IPR027359">
    <property type="entry name" value="Volt_channel_dom_sf"/>
</dbReference>
<feature type="compositionally biased region" description="Polar residues" evidence="12">
    <location>
        <begin position="571"/>
        <end position="587"/>
    </location>
</feature>
<dbReference type="EnsemblMetazoa" id="XM_021045504.1">
    <property type="protein sequence ID" value="XP_020901163.1"/>
    <property type="gene ID" value="LOC110239762"/>
</dbReference>
<dbReference type="FunFam" id="1.10.287.70:FF:000002">
    <property type="entry name" value="Potassium voltage-gated channel subfamily a member"/>
    <property type="match status" value="1"/>
</dbReference>
<dbReference type="KEGG" id="epa:110239762"/>
<evidence type="ECO:0000256" key="8">
    <source>
        <dbReference type="ARBA" id="ARBA00022989"/>
    </source>
</evidence>
<feature type="compositionally biased region" description="Polar residues" evidence="12">
    <location>
        <begin position="629"/>
        <end position="642"/>
    </location>
</feature>
<evidence type="ECO:0000259" key="14">
    <source>
        <dbReference type="SMART" id="SM00225"/>
    </source>
</evidence>
<evidence type="ECO:0000313" key="16">
    <source>
        <dbReference type="Proteomes" id="UP000887567"/>
    </source>
</evidence>
<dbReference type="Proteomes" id="UP000887567">
    <property type="component" value="Unplaced"/>
</dbReference>
<dbReference type="Pfam" id="PF02214">
    <property type="entry name" value="BTB_2"/>
    <property type="match status" value="1"/>
</dbReference>
<feature type="transmembrane region" description="Helical" evidence="13">
    <location>
        <begin position="309"/>
        <end position="328"/>
    </location>
</feature>
<keyword evidence="9" id="KW-0406">Ion transport</keyword>
<dbReference type="PANTHER" id="PTHR11537">
    <property type="entry name" value="VOLTAGE-GATED POTASSIUM CHANNEL"/>
    <property type="match status" value="1"/>
</dbReference>
<proteinExistence type="predicted"/>
<dbReference type="RefSeq" id="XP_020901165.1">
    <property type="nucleotide sequence ID" value="XM_021045506.2"/>
</dbReference>
<evidence type="ECO:0000256" key="1">
    <source>
        <dbReference type="ARBA" id="ARBA00004141"/>
    </source>
</evidence>
<feature type="compositionally biased region" description="Acidic residues" evidence="12">
    <location>
        <begin position="129"/>
        <end position="140"/>
    </location>
</feature>
<evidence type="ECO:0000256" key="7">
    <source>
        <dbReference type="ARBA" id="ARBA00022958"/>
    </source>
</evidence>
<evidence type="ECO:0000256" key="3">
    <source>
        <dbReference type="ARBA" id="ARBA00022538"/>
    </source>
</evidence>
<dbReference type="PRINTS" id="PR01491">
    <property type="entry name" value="KVCHANNEL"/>
</dbReference>
<feature type="region of interest" description="Disordered" evidence="12">
    <location>
        <begin position="129"/>
        <end position="151"/>
    </location>
</feature>
<dbReference type="Pfam" id="PF00520">
    <property type="entry name" value="Ion_trans"/>
    <property type="match status" value="1"/>
</dbReference>
<dbReference type="PRINTS" id="PR00169">
    <property type="entry name" value="KCHANNEL"/>
</dbReference>
<dbReference type="GO" id="GO:0001508">
    <property type="term" value="P:action potential"/>
    <property type="evidence" value="ECO:0007669"/>
    <property type="project" value="TreeGrafter"/>
</dbReference>
<evidence type="ECO:0000313" key="15">
    <source>
        <dbReference type="EnsemblMetazoa" id="XP_028515066.1"/>
    </source>
</evidence>
<feature type="domain" description="BTB" evidence="14">
    <location>
        <begin position="12"/>
        <end position="115"/>
    </location>
</feature>
<dbReference type="GO" id="GO:0008076">
    <property type="term" value="C:voltage-gated potassium channel complex"/>
    <property type="evidence" value="ECO:0007669"/>
    <property type="project" value="InterPro"/>
</dbReference>
<organism evidence="15 16">
    <name type="scientific">Exaiptasia diaphana</name>
    <name type="common">Tropical sea anemone</name>
    <name type="synonym">Aiptasia pulchella</name>
    <dbReference type="NCBI Taxonomy" id="2652724"/>
    <lineage>
        <taxon>Eukaryota</taxon>
        <taxon>Metazoa</taxon>
        <taxon>Cnidaria</taxon>
        <taxon>Anthozoa</taxon>
        <taxon>Hexacorallia</taxon>
        <taxon>Actiniaria</taxon>
        <taxon>Aiptasiidae</taxon>
        <taxon>Exaiptasia</taxon>
    </lineage>
</organism>
<dbReference type="Gene3D" id="3.30.710.10">
    <property type="entry name" value="Potassium Channel Kv1.1, Chain A"/>
    <property type="match status" value="1"/>
</dbReference>
<feature type="transmembrane region" description="Helical" evidence="13">
    <location>
        <begin position="241"/>
        <end position="259"/>
    </location>
</feature>
<feature type="compositionally biased region" description="Basic residues" evidence="12">
    <location>
        <begin position="643"/>
        <end position="654"/>
    </location>
</feature>
<keyword evidence="16" id="KW-1185">Reference proteome</keyword>
<keyword evidence="11" id="KW-0407">Ion channel</keyword>
<feature type="transmembrane region" description="Helical" evidence="13">
    <location>
        <begin position="280"/>
        <end position="297"/>
    </location>
</feature>
<dbReference type="GeneID" id="110239762"/>
<evidence type="ECO:0000256" key="11">
    <source>
        <dbReference type="ARBA" id="ARBA00023303"/>
    </source>
</evidence>
<feature type="transmembrane region" description="Helical" evidence="13">
    <location>
        <begin position="340"/>
        <end position="356"/>
    </location>
</feature>
<dbReference type="InterPro" id="IPR005821">
    <property type="entry name" value="Ion_trans_dom"/>
</dbReference>
<dbReference type="Gene3D" id="1.10.287.70">
    <property type="match status" value="1"/>
</dbReference>
<feature type="region of interest" description="Disordered" evidence="12">
    <location>
        <begin position="542"/>
        <end position="665"/>
    </location>
</feature>
<dbReference type="SMART" id="SM00225">
    <property type="entry name" value="BTB"/>
    <property type="match status" value="1"/>
</dbReference>
<feature type="region of interest" description="Disordered" evidence="12">
    <location>
        <begin position="424"/>
        <end position="456"/>
    </location>
</feature>
<dbReference type="InterPro" id="IPR000210">
    <property type="entry name" value="BTB/POZ_dom"/>
</dbReference>
<keyword evidence="4 13" id="KW-0812">Transmembrane</keyword>
<dbReference type="InterPro" id="IPR003131">
    <property type="entry name" value="T1-type_BTB"/>
</dbReference>
<sequence>MSFPARTGDEQDKIYINVGGKHHESYLSTLRNIPDTRLAWMAESLMAKKEDGATRKELFFDRHPDLFGLILNYYRTGKLHAPRDVCGPLFQEELQFWGIEEKEMEACCWPNYTQHREAEKNLKEFVGPEFEEDEGDEEENTRDRQNSFGSLETGPSLWNRLQRRIWSVMDDAFSSVKAKIFAMVSLLMILVSVVLMCTASLPAIRNDDTRRKAFQQVEYFFCAWFTLEFVMRLIFCPNKIEFFKQVMTWIDILSLVPYYRKIFWFKSDLDFLRAIRLIRLFRAFRFFTFTSGLQIIVQSLKASFRELMLLAIILIIPIVVFSSIVYEFEKTQQPVKFNSIPQTFWWAVITMTTVGYGDMSPLTLTGQLMGSICAICGVLIIGLPVSVIGNNFSTYYEHAQARLSLPKKKRRLIIADRLKLMQGQSNSSAERIQQEQDSDKNAESDDSAIDGMPKNFRRYHRRSRNTIFARGDVYIGEIKKPKVPGLETQIENPGDERVIDDMEKGEGSKEQDVNYNKSFNLTNNPHESEEIVEEARNKSLDINNRKRKCGDTKSMIELKSLDRPPNRSDSPRATSVRSFKSRISPTPQDIDPDEGNDKPSRRLNKSLTLPPLTVFTHAKTKKDDESDYTGGSSDSVHSNKNGSAHHKPCNRTRNGHQNGDVPFGS</sequence>